<dbReference type="AlphaFoldDB" id="A0A413F754"/>
<keyword evidence="1" id="KW-1277">Toxin-antitoxin system</keyword>
<sequence>MGHKYTIKLYPKAYRDLDGIYQYIYEHIQMPQYAESQLDRLEAGIFSLEEFPHRGPERKNGSYANRGYRELFVDNYVVIYKIRERKQQVDIVTVQYIKRNL</sequence>
<dbReference type="Pfam" id="PF05016">
    <property type="entry name" value="ParE_toxin"/>
    <property type="match status" value="1"/>
</dbReference>
<evidence type="ECO:0000313" key="3">
    <source>
        <dbReference type="Proteomes" id="UP000283880"/>
    </source>
</evidence>
<dbReference type="RefSeq" id="WP_007713496.1">
    <property type="nucleotide sequence ID" value="NZ_JAWRJJ010000314.1"/>
</dbReference>
<dbReference type="Gene3D" id="3.30.2310.20">
    <property type="entry name" value="RelE-like"/>
    <property type="match status" value="1"/>
</dbReference>
<gene>
    <name evidence="2" type="ORF">DWV29_26955</name>
</gene>
<comment type="caution">
    <text evidence="2">The sequence shown here is derived from an EMBL/GenBank/DDBJ whole genome shotgun (WGS) entry which is preliminary data.</text>
</comment>
<dbReference type="InterPro" id="IPR007712">
    <property type="entry name" value="RelE/ParE_toxin"/>
</dbReference>
<dbReference type="OrthoDB" id="3268478at2"/>
<dbReference type="EMBL" id="QSBM01000033">
    <property type="protein sequence ID" value="RGX21180.1"/>
    <property type="molecule type" value="Genomic_DNA"/>
</dbReference>
<evidence type="ECO:0000313" key="2">
    <source>
        <dbReference type="EMBL" id="RGX21180.1"/>
    </source>
</evidence>
<name>A0A413F754_9FIRM</name>
<dbReference type="InterPro" id="IPR035093">
    <property type="entry name" value="RelE/ParE_toxin_dom_sf"/>
</dbReference>
<dbReference type="NCBIfam" id="TIGR02385">
    <property type="entry name" value="RelE_StbE"/>
    <property type="match status" value="1"/>
</dbReference>
<organism evidence="2 3">
    <name type="scientific">Enterocloster asparagiformis</name>
    <dbReference type="NCBI Taxonomy" id="333367"/>
    <lineage>
        <taxon>Bacteria</taxon>
        <taxon>Bacillati</taxon>
        <taxon>Bacillota</taxon>
        <taxon>Clostridia</taxon>
        <taxon>Lachnospirales</taxon>
        <taxon>Lachnospiraceae</taxon>
        <taxon>Enterocloster</taxon>
    </lineage>
</organism>
<reference evidence="2 3" key="1">
    <citation type="submission" date="2018-08" db="EMBL/GenBank/DDBJ databases">
        <title>A genome reference for cultivated species of the human gut microbiota.</title>
        <authorList>
            <person name="Zou Y."/>
            <person name="Xue W."/>
            <person name="Luo G."/>
        </authorList>
    </citation>
    <scope>NUCLEOTIDE SEQUENCE [LARGE SCALE GENOMIC DNA]</scope>
    <source>
        <strain evidence="2 3">AF04-15</strain>
    </source>
</reference>
<dbReference type="Proteomes" id="UP000283880">
    <property type="component" value="Unassembled WGS sequence"/>
</dbReference>
<protein>
    <submittedName>
        <fullName evidence="2">Type II toxin-antitoxin system RelE/ParE family toxin</fullName>
    </submittedName>
</protein>
<evidence type="ECO:0000256" key="1">
    <source>
        <dbReference type="ARBA" id="ARBA00022649"/>
    </source>
</evidence>
<proteinExistence type="predicted"/>
<accession>A0A413F754</accession>